<accession>A0A8J5KA43</accession>
<dbReference type="InterPro" id="IPR001680">
    <property type="entry name" value="WD40_rpt"/>
</dbReference>
<evidence type="ECO:0008006" key="5">
    <source>
        <dbReference type="Google" id="ProtNLM"/>
    </source>
</evidence>
<dbReference type="GO" id="GO:0006914">
    <property type="term" value="P:autophagy"/>
    <property type="evidence" value="ECO:0007669"/>
    <property type="project" value="InterPro"/>
</dbReference>
<feature type="domain" description="BCAS3" evidence="1">
    <location>
        <begin position="623"/>
        <end position="757"/>
    </location>
</feature>
<dbReference type="EMBL" id="JACMSC010000016">
    <property type="protein sequence ID" value="KAG6480585.1"/>
    <property type="molecule type" value="Genomic_DNA"/>
</dbReference>
<gene>
    <name evidence="3" type="ORF">ZIOFF_057169</name>
</gene>
<comment type="caution">
    <text evidence="3">The sequence shown here is derived from an EMBL/GenBank/DDBJ whole genome shotgun (WGS) entry which is preliminary data.</text>
</comment>
<name>A0A8J5KA43_ZINOF</name>
<dbReference type="InterPro" id="IPR048382">
    <property type="entry name" value="BCAS3_WD40"/>
</dbReference>
<keyword evidence="4" id="KW-1185">Reference proteome</keyword>
<reference evidence="3 4" key="1">
    <citation type="submission" date="2020-08" db="EMBL/GenBank/DDBJ databases">
        <title>Plant Genome Project.</title>
        <authorList>
            <person name="Zhang R.-G."/>
        </authorList>
    </citation>
    <scope>NUCLEOTIDE SEQUENCE [LARGE SCALE GENOMIC DNA]</scope>
    <source>
        <tissue evidence="3">Rhizome</tissue>
    </source>
</reference>
<evidence type="ECO:0000313" key="4">
    <source>
        <dbReference type="Proteomes" id="UP000734854"/>
    </source>
</evidence>
<dbReference type="AlphaFoldDB" id="A0A8J5KA43"/>
<evidence type="ECO:0000313" key="3">
    <source>
        <dbReference type="EMBL" id="KAG6480585.1"/>
    </source>
</evidence>
<dbReference type="InterPro" id="IPR022175">
    <property type="entry name" value="BCAS3_dom"/>
</dbReference>
<proteinExistence type="predicted"/>
<dbReference type="PANTHER" id="PTHR13268:SF7">
    <property type="entry name" value="AUTOPHAGY-RELATED PROTEIN 18F"/>
    <property type="match status" value="1"/>
</dbReference>
<organism evidence="3 4">
    <name type="scientific">Zingiber officinale</name>
    <name type="common">Ginger</name>
    <name type="synonym">Amomum zingiber</name>
    <dbReference type="NCBI Taxonomy" id="94328"/>
    <lineage>
        <taxon>Eukaryota</taxon>
        <taxon>Viridiplantae</taxon>
        <taxon>Streptophyta</taxon>
        <taxon>Embryophyta</taxon>
        <taxon>Tracheophyta</taxon>
        <taxon>Spermatophyta</taxon>
        <taxon>Magnoliopsida</taxon>
        <taxon>Liliopsida</taxon>
        <taxon>Zingiberales</taxon>
        <taxon>Zingiberaceae</taxon>
        <taxon>Zingiber</taxon>
    </lineage>
</organism>
<dbReference type="Pfam" id="PF12490">
    <property type="entry name" value="BCAS3"/>
    <property type="match status" value="1"/>
</dbReference>
<protein>
    <recommendedName>
        <fullName evidence="5">BCAS3 domain-containing protein</fullName>
    </recommendedName>
</protein>
<dbReference type="PANTHER" id="PTHR13268">
    <property type="entry name" value="BREAST CARCINOMA AMPLIFIED SEQUENCE 3"/>
    <property type="match status" value="1"/>
</dbReference>
<evidence type="ECO:0000259" key="1">
    <source>
        <dbReference type="Pfam" id="PF12490"/>
    </source>
</evidence>
<feature type="domain" description="BCAS3 WD40" evidence="2">
    <location>
        <begin position="174"/>
        <end position="473"/>
    </location>
</feature>
<dbReference type="GO" id="GO:0005737">
    <property type="term" value="C:cytoplasm"/>
    <property type="evidence" value="ECO:0007669"/>
    <property type="project" value="TreeGrafter"/>
</dbReference>
<dbReference type="Pfam" id="PF21034">
    <property type="entry name" value="BCAS3_WD40"/>
    <property type="match status" value="1"/>
</dbReference>
<evidence type="ECO:0000259" key="2">
    <source>
        <dbReference type="Pfam" id="PF21034"/>
    </source>
</evidence>
<dbReference type="SMART" id="SM00320">
    <property type="entry name" value="WD40"/>
    <property type="match status" value="2"/>
</dbReference>
<dbReference type="OrthoDB" id="25778at2759"/>
<dbReference type="Proteomes" id="UP000734854">
    <property type="component" value="Unassembled WGS sequence"/>
</dbReference>
<sequence>MRNDVHGHRDDGVPRNRGGNGLFSVRSLSNYMRIVSSGASNVASSVRSAGASIVSSVSDRHDDSSRDEVQWAGFDKLEFEDFFQQVLLLGFRSGFQVWDVHQSNDVRQIASRRDGPVSFLQMQKKLKPAMKQEDKFAEVRPLLIVAEEASISMKGNNLDGDGSSFNETTTNWDMGSGTLSPAYLRFYSLRTHDYVHVLKFRATIISVRCSSQVIVVCQAAQIQCFNAATLVRGYTILTYPIGAACPSSSGIGYGPLTIGTRWLAYSGKLVTASNTGRVSPKNMSMAKSASLPHSNSGLVANFAKESSKQLAAGLVTLGDMGYKKISKYYSELLAEHSGPRRHGTSSLKHNGTTNGQLPDTENVGMVIVRDIVSKSIIVQFRAHSSPISALCFDPSGMLLVTASIHGHNINIFGITISMLDSSAGSNARGSYIHLYRLQRGITNAVIQDISFSDDSKWIMISSSRGTSHLFELSSSDAATELQSREVKLANNLYGSDFMKNALGKSLHGSSSPKHIHMNLLSSGTPVTLSAVSRIRNGNPGLKGAVSGAAAAATGKVNPSYGAIASAFHNCNGSRLHTENSSLISAYYLLVLSPSGSVIQYVLWERNGENYVNVSTLSNSSYWSIHEINSRLHVEALQKWDVCHKRNRRDRGDNVDIYGDHFQMGIKKGTNILSAGTSVDMKTKHNREENQHTYLSEVELHVHEAGTPLWAKSEICFQVMMDENAKSFDNGSYYGEVDIENITSITIEARSKDLVPVFNNSRTPMCQQLRINASVTTNKSEVVYQQKSRQLERGRLSHSSHSFLDYDYGNHSMAEFPSGISDTCWKQSMADEGFVNNNTHDQFTGNELRLVDSSENLKLETHLELVENTKEIEDLLSL</sequence>
<dbReference type="InterPro" id="IPR045142">
    <property type="entry name" value="BCAS3-like"/>
</dbReference>
<dbReference type="GO" id="GO:0042594">
    <property type="term" value="P:response to starvation"/>
    <property type="evidence" value="ECO:0007669"/>
    <property type="project" value="TreeGrafter"/>
</dbReference>